<dbReference type="InterPro" id="IPR020904">
    <property type="entry name" value="Sc_DH/Rdtase_CS"/>
</dbReference>
<name>A0ABV2X0J8_9NOCA</name>
<dbReference type="RefSeq" id="WP_356959207.1">
    <property type="nucleotide sequence ID" value="NZ_JBEYBD010000025.1"/>
</dbReference>
<dbReference type="PRINTS" id="PR00081">
    <property type="entry name" value="GDHRDH"/>
</dbReference>
<evidence type="ECO:0000313" key="5">
    <source>
        <dbReference type="EMBL" id="MEU1956682.1"/>
    </source>
</evidence>
<evidence type="ECO:0000256" key="2">
    <source>
        <dbReference type="ARBA" id="ARBA00023002"/>
    </source>
</evidence>
<dbReference type="SUPFAM" id="SSF51735">
    <property type="entry name" value="NAD(P)-binding Rossmann-fold domains"/>
    <property type="match status" value="1"/>
</dbReference>
<keyword evidence="2" id="KW-0560">Oxidoreductase</keyword>
<dbReference type="NCBIfam" id="TIGR03971">
    <property type="entry name" value="SDR_subfam_1"/>
    <property type="match status" value="1"/>
</dbReference>
<dbReference type="InterPro" id="IPR023985">
    <property type="entry name" value="SDR_subfam_1"/>
</dbReference>
<evidence type="ECO:0000256" key="4">
    <source>
        <dbReference type="RuleBase" id="RU000363"/>
    </source>
</evidence>
<evidence type="ECO:0000256" key="1">
    <source>
        <dbReference type="ARBA" id="ARBA00006484"/>
    </source>
</evidence>
<evidence type="ECO:0000313" key="6">
    <source>
        <dbReference type="Proteomes" id="UP001550628"/>
    </source>
</evidence>
<comment type="caution">
    <text evidence="5">The sequence shown here is derived from an EMBL/GenBank/DDBJ whole genome shotgun (WGS) entry which is preliminary data.</text>
</comment>
<dbReference type="EMBL" id="JBEYBF010000043">
    <property type="protein sequence ID" value="MEU1956682.1"/>
    <property type="molecule type" value="Genomic_DNA"/>
</dbReference>
<dbReference type="Proteomes" id="UP001550628">
    <property type="component" value="Unassembled WGS sequence"/>
</dbReference>
<keyword evidence="3" id="KW-0520">NAD</keyword>
<dbReference type="Pfam" id="PF00106">
    <property type="entry name" value="adh_short"/>
    <property type="match status" value="1"/>
</dbReference>
<dbReference type="PANTHER" id="PTHR24321">
    <property type="entry name" value="DEHYDROGENASES, SHORT CHAIN"/>
    <property type="match status" value="1"/>
</dbReference>
<protein>
    <submittedName>
        <fullName evidence="5">Mycofactocin-coupled SDR family oxidoreductase</fullName>
    </submittedName>
</protein>
<sequence>MALLDGKVAFITGAARGQGRQHAVTMAREGADIIAVDIDKQVETCAFDTARESDLQDTVKEVEALGARIIARIADVRSSSALDAAVAEGLEQFGKIDVVVANAGIYSTALLWETDDQTWDQTIDINLTGVWRTVKAVAGHMIERRTGSIVLTASVNGLVGNPISAHYAAAKHGVLGLMRSAALQLGPHRVRVNAVCPGVIDTPMTNWQGMYDRMAGHPGGNRTDYEKAARHSSILGGLGALPPETIANAAAWLASDGAFAVTGQAITIDAGLTTLPGFNHAPVQP</sequence>
<dbReference type="Gene3D" id="3.40.50.720">
    <property type="entry name" value="NAD(P)-binding Rossmann-like Domain"/>
    <property type="match status" value="1"/>
</dbReference>
<dbReference type="PRINTS" id="PR00080">
    <property type="entry name" value="SDRFAMILY"/>
</dbReference>
<accession>A0ABV2X0J8</accession>
<dbReference type="NCBIfam" id="NF009467">
    <property type="entry name" value="PRK12826.1-3"/>
    <property type="match status" value="1"/>
</dbReference>
<dbReference type="InterPro" id="IPR002347">
    <property type="entry name" value="SDR_fam"/>
</dbReference>
<dbReference type="PROSITE" id="PS00061">
    <property type="entry name" value="ADH_SHORT"/>
    <property type="match status" value="1"/>
</dbReference>
<gene>
    <name evidence="5" type="ORF">ABZ510_33135</name>
</gene>
<organism evidence="5 6">
    <name type="scientific">Nocardia rhamnosiphila</name>
    <dbReference type="NCBI Taxonomy" id="426716"/>
    <lineage>
        <taxon>Bacteria</taxon>
        <taxon>Bacillati</taxon>
        <taxon>Actinomycetota</taxon>
        <taxon>Actinomycetes</taxon>
        <taxon>Mycobacteriales</taxon>
        <taxon>Nocardiaceae</taxon>
        <taxon>Nocardia</taxon>
    </lineage>
</organism>
<proteinExistence type="inferred from homology"/>
<comment type="similarity">
    <text evidence="1 4">Belongs to the short-chain dehydrogenases/reductases (SDR) family.</text>
</comment>
<evidence type="ECO:0000256" key="3">
    <source>
        <dbReference type="ARBA" id="ARBA00023027"/>
    </source>
</evidence>
<keyword evidence="6" id="KW-1185">Reference proteome</keyword>
<dbReference type="CDD" id="cd05233">
    <property type="entry name" value="SDR_c"/>
    <property type="match status" value="1"/>
</dbReference>
<dbReference type="PANTHER" id="PTHR24321:SF8">
    <property type="entry name" value="ESTRADIOL 17-BETA-DEHYDROGENASE 8-RELATED"/>
    <property type="match status" value="1"/>
</dbReference>
<dbReference type="InterPro" id="IPR036291">
    <property type="entry name" value="NAD(P)-bd_dom_sf"/>
</dbReference>
<reference evidence="5 6" key="1">
    <citation type="submission" date="2024-06" db="EMBL/GenBank/DDBJ databases">
        <title>The Natural Products Discovery Center: Release of the First 8490 Sequenced Strains for Exploring Actinobacteria Biosynthetic Diversity.</title>
        <authorList>
            <person name="Kalkreuter E."/>
            <person name="Kautsar S.A."/>
            <person name="Yang D."/>
            <person name="Bader C.D."/>
            <person name="Teijaro C.N."/>
            <person name="Fluegel L."/>
            <person name="Davis C.M."/>
            <person name="Simpson J.R."/>
            <person name="Lauterbach L."/>
            <person name="Steele A.D."/>
            <person name="Gui C."/>
            <person name="Meng S."/>
            <person name="Li G."/>
            <person name="Viehrig K."/>
            <person name="Ye F."/>
            <person name="Su P."/>
            <person name="Kiefer A.F."/>
            <person name="Nichols A."/>
            <person name="Cepeda A.J."/>
            <person name="Yan W."/>
            <person name="Fan B."/>
            <person name="Jiang Y."/>
            <person name="Adhikari A."/>
            <person name="Zheng C.-J."/>
            <person name="Schuster L."/>
            <person name="Cowan T.M."/>
            <person name="Smanski M.J."/>
            <person name="Chevrette M.G."/>
            <person name="De Carvalho L.P.S."/>
            <person name="Shen B."/>
        </authorList>
    </citation>
    <scope>NUCLEOTIDE SEQUENCE [LARGE SCALE GENOMIC DNA]</scope>
    <source>
        <strain evidence="5 6">NPDC019708</strain>
    </source>
</reference>